<dbReference type="Gramene" id="MELO3C035649.2.1">
    <property type="protein sequence ID" value="MELO3C035649.2.1"/>
    <property type="gene ID" value="MELO3C035649.2"/>
</dbReference>
<name>A0A9I9EM72_CUCME</name>
<dbReference type="Gene3D" id="3.80.10.10">
    <property type="entry name" value="Ribonuclease Inhibitor"/>
    <property type="match status" value="1"/>
</dbReference>
<dbReference type="InterPro" id="IPR032675">
    <property type="entry name" value="LRR_dom_sf"/>
</dbReference>
<organism evidence="2">
    <name type="scientific">Cucumis melo</name>
    <name type="common">Muskmelon</name>
    <dbReference type="NCBI Taxonomy" id="3656"/>
    <lineage>
        <taxon>Eukaryota</taxon>
        <taxon>Viridiplantae</taxon>
        <taxon>Streptophyta</taxon>
        <taxon>Embryophyta</taxon>
        <taxon>Tracheophyta</taxon>
        <taxon>Spermatophyta</taxon>
        <taxon>Magnoliopsida</taxon>
        <taxon>eudicotyledons</taxon>
        <taxon>Gunneridae</taxon>
        <taxon>Pentapetalae</taxon>
        <taxon>rosids</taxon>
        <taxon>fabids</taxon>
        <taxon>Cucurbitales</taxon>
        <taxon>Cucurbitaceae</taxon>
        <taxon>Benincaseae</taxon>
        <taxon>Cucumis</taxon>
    </lineage>
</organism>
<accession>A0A9I9EM72</accession>
<evidence type="ECO:0000256" key="1">
    <source>
        <dbReference type="SAM" id="Phobius"/>
    </source>
</evidence>
<feature type="transmembrane region" description="Helical" evidence="1">
    <location>
        <begin position="25"/>
        <end position="46"/>
    </location>
</feature>
<protein>
    <submittedName>
        <fullName evidence="2">Uncharacterized protein</fullName>
    </submittedName>
</protein>
<dbReference type="EnsemblPlants" id="MELO3C035649.2.1">
    <property type="protein sequence ID" value="MELO3C035649.2.1"/>
    <property type="gene ID" value="MELO3C035649.2"/>
</dbReference>
<keyword evidence="1" id="KW-1133">Transmembrane helix</keyword>
<proteinExistence type="predicted"/>
<dbReference type="AlphaFoldDB" id="A0A9I9EM72"/>
<reference evidence="2" key="1">
    <citation type="submission" date="2023-03" db="UniProtKB">
        <authorList>
            <consortium name="EnsemblPlants"/>
        </authorList>
    </citation>
    <scope>IDENTIFICATION</scope>
</reference>
<keyword evidence="1" id="KW-0812">Transmembrane</keyword>
<evidence type="ECO:0000313" key="2">
    <source>
        <dbReference type="EnsemblPlants" id="MELO3C035649.2.1"/>
    </source>
</evidence>
<sequence length="283" mass="33432">MPNKKSKYLDLQIYFMLHLSHSCKFISNLVVVIVSTAIGGIIFSCLEQPCVTKVYMFYTISLTSKLRPFVAFLQAYGEILRELASLLELRYLHLQQNYFIRRIPPKLGTLQHLRHLLTLLLVILILAHELEIEDAKCNLCPFFELLDDCKSNIVVNRRYPKINSVFFIPYSPFCVFFNLFYVDTQRSYSQAELDEMQVELADFLDNIDEFFELFIWRWVELMGTIKNTTIFWMLTLDLRKHVMFLKLESWKKACIFEEVSIFEGVLEVEDLVESLDLQRSFNL</sequence>
<keyword evidence="1" id="KW-0472">Membrane</keyword>